<dbReference type="InterPro" id="IPR029062">
    <property type="entry name" value="Class_I_gatase-like"/>
</dbReference>
<feature type="domain" description="VWFA" evidence="3">
    <location>
        <begin position="407"/>
        <end position="578"/>
    </location>
</feature>
<evidence type="ECO:0000313" key="4">
    <source>
        <dbReference type="EMBL" id="AUG57759.1"/>
    </source>
</evidence>
<dbReference type="RefSeq" id="WP_101301491.1">
    <property type="nucleotide sequence ID" value="NZ_CP025197.1"/>
</dbReference>
<dbReference type="InterPro" id="IPR017868">
    <property type="entry name" value="Filamin/ABP280_repeat-like"/>
</dbReference>
<dbReference type="Gene3D" id="3.40.50.410">
    <property type="entry name" value="von Willebrand factor, type A domain"/>
    <property type="match status" value="2"/>
</dbReference>
<evidence type="ECO:0000256" key="2">
    <source>
        <dbReference type="SAM" id="Phobius"/>
    </source>
</evidence>
<evidence type="ECO:0000256" key="1">
    <source>
        <dbReference type="SAM" id="MobiDB-lite"/>
    </source>
</evidence>
<dbReference type="Pfam" id="PF00092">
    <property type="entry name" value="VWA"/>
    <property type="match status" value="1"/>
</dbReference>
<accession>A0A2K9E321</accession>
<feature type="transmembrane region" description="Helical" evidence="2">
    <location>
        <begin position="6"/>
        <end position="28"/>
    </location>
</feature>
<keyword evidence="2" id="KW-0812">Transmembrane</keyword>
<dbReference type="PANTHER" id="PTHR37947:SF2">
    <property type="entry name" value="VON WILLEBRAND FACTOR TYPE A"/>
    <property type="match status" value="1"/>
</dbReference>
<evidence type="ECO:0000313" key="5">
    <source>
        <dbReference type="EMBL" id="PQQ67646.1"/>
    </source>
</evidence>
<dbReference type="Proteomes" id="UP000239720">
    <property type="component" value="Unassembled WGS sequence"/>
</dbReference>
<dbReference type="InterPro" id="IPR010768">
    <property type="entry name" value="GATase1-like"/>
</dbReference>
<name>A0A2K9E321_9FIRM</name>
<dbReference type="InterPro" id="IPR002035">
    <property type="entry name" value="VWF_A"/>
</dbReference>
<dbReference type="Gene3D" id="3.40.50.880">
    <property type="match status" value="1"/>
</dbReference>
<dbReference type="Proteomes" id="UP000233534">
    <property type="component" value="Chromosome"/>
</dbReference>
<keyword evidence="6" id="KW-1185">Reference proteome</keyword>
<keyword evidence="2" id="KW-0472">Membrane</keyword>
<dbReference type="PROSITE" id="PS50194">
    <property type="entry name" value="FILAMIN_REPEAT"/>
    <property type="match status" value="1"/>
</dbReference>
<dbReference type="OrthoDB" id="9781333at2"/>
<evidence type="ECO:0000313" key="6">
    <source>
        <dbReference type="Proteomes" id="UP000233534"/>
    </source>
</evidence>
<proteinExistence type="predicted"/>
<dbReference type="Pfam" id="PF07090">
    <property type="entry name" value="GATase1_like"/>
    <property type="match status" value="1"/>
</dbReference>
<dbReference type="PANTHER" id="PTHR37947">
    <property type="entry name" value="BLL2462 PROTEIN"/>
    <property type="match status" value="1"/>
</dbReference>
<dbReference type="Pfam" id="PF13519">
    <property type="entry name" value="VWA_2"/>
    <property type="match status" value="1"/>
</dbReference>
<dbReference type="EMBL" id="CP025197">
    <property type="protein sequence ID" value="AUG57759.1"/>
    <property type="molecule type" value="Genomic_DNA"/>
</dbReference>
<dbReference type="SMART" id="SM00327">
    <property type="entry name" value="VWA"/>
    <property type="match status" value="2"/>
</dbReference>
<organism evidence="4 6">
    <name type="scientific">Acetivibrio saccincola</name>
    <dbReference type="NCBI Taxonomy" id="1677857"/>
    <lineage>
        <taxon>Bacteria</taxon>
        <taxon>Bacillati</taxon>
        <taxon>Bacillota</taxon>
        <taxon>Clostridia</taxon>
        <taxon>Eubacteriales</taxon>
        <taxon>Oscillospiraceae</taxon>
        <taxon>Acetivibrio</taxon>
    </lineage>
</organism>
<dbReference type="PROSITE" id="PS50234">
    <property type="entry name" value="VWFA"/>
    <property type="match status" value="1"/>
</dbReference>
<feature type="compositionally biased region" description="Basic and acidic residues" evidence="1">
    <location>
        <begin position="904"/>
        <end position="933"/>
    </location>
</feature>
<dbReference type="KEGG" id="hsc:HVS_09275"/>
<feature type="region of interest" description="Disordered" evidence="1">
    <location>
        <begin position="882"/>
        <end position="933"/>
    </location>
</feature>
<dbReference type="CDD" id="cd00198">
    <property type="entry name" value="vWFA"/>
    <property type="match status" value="1"/>
</dbReference>
<reference evidence="5 7" key="2">
    <citation type="journal article" date="2018" name="Syst. Appl. Microbiol.">
        <title>Characterization and high-quality draft genome sequence of Herbivorax saccincola A7, an anaerobic, alkaliphilic, thermophilic, cellulolytic, and xylanolytic bacterium.</title>
        <authorList>
            <person name="Aikawa S."/>
            <person name="Baramee S."/>
            <person name="Sermsathanaswadi J."/>
            <person name="Thianheng P."/>
            <person name="Tachaapaikoon C."/>
            <person name="Shikata A."/>
            <person name="Waeonukul R."/>
            <person name="Pason P."/>
            <person name="Ratanakhanokchai K."/>
            <person name="Kosugi A."/>
        </authorList>
    </citation>
    <scope>NUCLEOTIDE SEQUENCE [LARGE SCALE GENOMIC DNA]</scope>
    <source>
        <strain evidence="5 7">A7</strain>
    </source>
</reference>
<keyword evidence="2" id="KW-1133">Transmembrane helix</keyword>
<gene>
    <name evidence="5" type="ORF">B9R14_13400</name>
    <name evidence="4" type="ORF">HVS_09275</name>
</gene>
<dbReference type="SUPFAM" id="SSF53300">
    <property type="entry name" value="vWA-like"/>
    <property type="match status" value="2"/>
</dbReference>
<evidence type="ECO:0000259" key="3">
    <source>
        <dbReference type="PROSITE" id="PS50234"/>
    </source>
</evidence>
<dbReference type="AlphaFoldDB" id="A0A2K9E321"/>
<protein>
    <submittedName>
        <fullName evidence="4">von Willebrand factor type A domain protein</fullName>
    </submittedName>
</protein>
<sequence>MVFNFNYPLMLILFPVFIVYLLCVSRGLTRLSKTKKRVILGLRITILLLLILSLAGFGLKISSKYTTTVFLVDSSDSAKASKDIAEKFIKESIESKGKNDKVGVASFGADVAAELTPTLSPRFFSLQAKINSKFTNFENALNYVISMIPADDNKRVVLVSDGEENAGNAFSVVNILKEKGISLDVFELESIVKNDVQITSMDVPRFVRLNEQFDVFIKVDSNVRTAGTLKLYRDSQLISSTDVEIQAGENNFVFPQTAKEGGLITYTAEIEAIDDGVSQNNENSAFVYVEDVASILIIEGEEGEARELEKILEGDVKTEVILPEAVPKGIEYFQKYDAFVISNVSAERLEKEIMENIEKSVRNMGKGLLVTGGEESYALGGYKDTPLEAALPVNMGVKSDEEHPNLGLLLVLDKSSSMSSGGFGIPNIELAKEAAIRATEVLTQYDYIGVIAFDEASQWVVKTQKLDNLKKVQDSIGTIRAGGGTSILPALKEAVRSLKEDTDAKLKHIILLTDGMAERSGYGPVINEMEREGITLSTVALGEGADTGLLSLLAEQGGGRYYYVDEFTDMPKIFAKETTIAAKTYINNKQFTPVLRSYLPILDDIESIPDLYGYIRTSKKPSSRVVFSSDEDEPILATWHYGLGRSAAWTSDIKGMWTEDWMNWEESPRFWKNLISWLVQKKVHDGYVVSGGTEGGKGFIEFTMPVEEIVEDGKVEAIIIGPSGEEEETKLEVFSPGVYKGEFSAEETGVYIANVRINSGEETINTVVGGILVPYSPEYNLIKTNGKELLERLVYESGGRVIKNADEVFSGDIDTIENINDITDILLLLALVLFIIDIAIRRLNISFRKLDAVLEKGRNAAYKIKGSVETKLATSKQIKMPEINKKNQQFAEDKVKDKKRKKEKAGEKPEKKEKQHTDTSHISKLLESKRKRE</sequence>
<feature type="transmembrane region" description="Helical" evidence="2">
    <location>
        <begin position="40"/>
        <end position="59"/>
    </location>
</feature>
<dbReference type="InterPro" id="IPR036465">
    <property type="entry name" value="vWFA_dom_sf"/>
</dbReference>
<reference evidence="4 6" key="1">
    <citation type="submission" date="2017-12" db="EMBL/GenBank/DDBJ databases">
        <title>Complete genome sequence of Herbivorax saccincola GGR1, a novel Cellulosome-producing hydrolytic bacterium in a thermophilic biogas plant, established by Illumina and Nanopore MinION sequencing.</title>
        <authorList>
            <person name="Pechtl A."/>
            <person name="Ruckert C."/>
            <person name="Koeck D.E."/>
            <person name="Maus I."/>
            <person name="Winkler A."/>
            <person name="Kalinowski J."/>
            <person name="Puhler A."/>
            <person name="Schwarz W.W."/>
            <person name="Zverlov V.V."/>
            <person name="Schluter A."/>
            <person name="Liebl W."/>
        </authorList>
    </citation>
    <scope>NUCLEOTIDE SEQUENCE [LARGE SCALE GENOMIC DNA]</scope>
    <source>
        <strain evidence="4">GGR1</strain>
        <strain evidence="6">SR1</strain>
    </source>
</reference>
<evidence type="ECO:0000313" key="7">
    <source>
        <dbReference type="Proteomes" id="UP000239720"/>
    </source>
</evidence>
<dbReference type="SUPFAM" id="SSF52317">
    <property type="entry name" value="Class I glutamine amidotransferase-like"/>
    <property type="match status" value="1"/>
</dbReference>
<dbReference type="EMBL" id="NEMB01000003">
    <property type="protein sequence ID" value="PQQ67646.1"/>
    <property type="molecule type" value="Genomic_DNA"/>
</dbReference>